<organism evidence="2">
    <name type="scientific">Aureococcus anophagefferens</name>
    <name type="common">Harmful bloom alga</name>
    <dbReference type="NCBI Taxonomy" id="44056"/>
    <lineage>
        <taxon>Eukaryota</taxon>
        <taxon>Sar</taxon>
        <taxon>Stramenopiles</taxon>
        <taxon>Ochrophyta</taxon>
        <taxon>Pelagophyceae</taxon>
        <taxon>Pelagomonadales</taxon>
        <taxon>Pelagomonadaceae</taxon>
        <taxon>Aureococcus</taxon>
    </lineage>
</organism>
<dbReference type="OMA" id="TEFFAKA"/>
<dbReference type="InterPro" id="IPR006597">
    <property type="entry name" value="Sel1-like"/>
</dbReference>
<dbReference type="PANTHER" id="PTHR45011">
    <property type="entry name" value="DAP3-BINDING CELL DEATH ENHANCER 1"/>
    <property type="match status" value="1"/>
</dbReference>
<reference evidence="1 2" key="1">
    <citation type="journal article" date="2011" name="Proc. Natl. Acad. Sci. U.S.A.">
        <title>Niche of harmful alga Aureococcus anophagefferens revealed through ecogenomics.</title>
        <authorList>
            <person name="Gobler C.J."/>
            <person name="Berry D.L."/>
            <person name="Dyhrman S.T."/>
            <person name="Wilhelm S.W."/>
            <person name="Salamov A."/>
            <person name="Lobanov A.V."/>
            <person name="Zhang Y."/>
            <person name="Collier J.L."/>
            <person name="Wurch L.L."/>
            <person name="Kustka A.B."/>
            <person name="Dill B.D."/>
            <person name="Shah M."/>
            <person name="VerBerkmoes N.C."/>
            <person name="Kuo A."/>
            <person name="Terry A."/>
            <person name="Pangilinan J."/>
            <person name="Lindquist E.A."/>
            <person name="Lucas S."/>
            <person name="Paulsen I.T."/>
            <person name="Hattenrath-Lehmann T.K."/>
            <person name="Talmage S.C."/>
            <person name="Walker E.A."/>
            <person name="Koch F."/>
            <person name="Burson A.M."/>
            <person name="Marcoval M.A."/>
            <person name="Tang Y.Z."/>
            <person name="Lecleir G.R."/>
            <person name="Coyne K.J."/>
            <person name="Berg G.M."/>
            <person name="Bertrand E.M."/>
            <person name="Saito M.A."/>
            <person name="Gladyshev V.N."/>
            <person name="Grigoriev I.V."/>
        </authorList>
    </citation>
    <scope>NUCLEOTIDE SEQUENCE [LARGE SCALE GENOMIC DNA]</scope>
    <source>
        <strain evidence="2">CCMP 1984</strain>
    </source>
</reference>
<dbReference type="RefSeq" id="XP_009035824.1">
    <property type="nucleotide sequence ID" value="XM_009037576.1"/>
</dbReference>
<keyword evidence="2" id="KW-1185">Reference proteome</keyword>
<dbReference type="GeneID" id="20219961"/>
<sequence>MLRVCCCRRVCRSCEDKIGTDACPLCRIPCAKSNAEQLVRLRRHVENEVPEAITNLGNAYRFGRVGLVKSDKKAAKIYRRAVELGDVDAMVRLGYLYATGSGVKLDKKKAEELYRAAADRGDAFGQINLGSLLGSEEKFEEAFRYFALAADQGCTFAENSLGYCYRDGDGTEVDLGKARYWLERAAAKGYDVAIENLARLDARHGSGVKLDKKKAMKLYRAAADRGDAFAQGNLAVLLSSEEKFEEAVRYYALSADQGYTPGETFLGMCYSDGKGTEVDLGKARYWLERAAAKGDEHAIENLAHLNARLRLYNQNLEEAFRWFKLAADQGLTGAEFNTGFSYLTGKGVELNFEEARRFLSRAAGKGHGKAMSVLNEMDTHGY</sequence>
<dbReference type="InParanoid" id="F0Y5J0"/>
<dbReference type="AlphaFoldDB" id="F0Y5J0"/>
<dbReference type="PANTHER" id="PTHR45011:SF1">
    <property type="entry name" value="DAP3-BINDING CELL DEATH ENHANCER 1"/>
    <property type="match status" value="1"/>
</dbReference>
<accession>F0Y5J0</accession>
<dbReference type="Gene3D" id="1.25.40.10">
    <property type="entry name" value="Tetratricopeptide repeat domain"/>
    <property type="match status" value="3"/>
</dbReference>
<name>F0Y5J0_AURAN</name>
<dbReference type="KEGG" id="aaf:AURANDRAFT_24792"/>
<dbReference type="InterPro" id="IPR011990">
    <property type="entry name" value="TPR-like_helical_dom_sf"/>
</dbReference>
<dbReference type="InterPro" id="IPR052748">
    <property type="entry name" value="ISR_Activator"/>
</dbReference>
<dbReference type="EMBL" id="GL833125">
    <property type="protein sequence ID" value="EGB09789.1"/>
    <property type="molecule type" value="Genomic_DNA"/>
</dbReference>
<protein>
    <submittedName>
        <fullName evidence="1">Uncharacterized protein</fullName>
    </submittedName>
</protein>
<dbReference type="OrthoDB" id="200229at2759"/>
<dbReference type="Pfam" id="PF08238">
    <property type="entry name" value="Sel1"/>
    <property type="match status" value="9"/>
</dbReference>
<evidence type="ECO:0000313" key="2">
    <source>
        <dbReference type="Proteomes" id="UP000002729"/>
    </source>
</evidence>
<proteinExistence type="predicted"/>
<dbReference type="SUPFAM" id="SSF81901">
    <property type="entry name" value="HCP-like"/>
    <property type="match status" value="2"/>
</dbReference>
<dbReference type="SMART" id="SM00671">
    <property type="entry name" value="SEL1"/>
    <property type="match status" value="9"/>
</dbReference>
<dbReference type="eggNOG" id="KOG1550">
    <property type="taxonomic scope" value="Eukaryota"/>
</dbReference>
<gene>
    <name evidence="1" type="ORF">AURANDRAFT_24792</name>
</gene>
<evidence type="ECO:0000313" key="1">
    <source>
        <dbReference type="EMBL" id="EGB09789.1"/>
    </source>
</evidence>
<dbReference type="Proteomes" id="UP000002729">
    <property type="component" value="Unassembled WGS sequence"/>
</dbReference>